<dbReference type="PANTHER" id="PTHR30629:SF2">
    <property type="entry name" value="PROPHAGE INTEGRASE INTS-RELATED"/>
    <property type="match status" value="1"/>
</dbReference>
<evidence type="ECO:0000256" key="3">
    <source>
        <dbReference type="ARBA" id="ARBA00023125"/>
    </source>
</evidence>
<dbReference type="CDD" id="cd00801">
    <property type="entry name" value="INT_P4_C"/>
    <property type="match status" value="1"/>
</dbReference>
<reference evidence="6 7" key="1">
    <citation type="submission" date="2008-03" db="EMBL/GenBank/DDBJ databases">
        <title>Complete sequence of Leptothrix cholodnii SP-6.</title>
        <authorList>
            <consortium name="US DOE Joint Genome Institute"/>
            <person name="Copeland A."/>
            <person name="Lucas S."/>
            <person name="Lapidus A."/>
            <person name="Glavina del Rio T."/>
            <person name="Dalin E."/>
            <person name="Tice H."/>
            <person name="Bruce D."/>
            <person name="Goodwin L."/>
            <person name="Pitluck S."/>
            <person name="Chertkov O."/>
            <person name="Brettin T."/>
            <person name="Detter J.C."/>
            <person name="Han C."/>
            <person name="Kuske C.R."/>
            <person name="Schmutz J."/>
            <person name="Larimer F."/>
            <person name="Land M."/>
            <person name="Hauser L."/>
            <person name="Kyrpides N."/>
            <person name="Lykidis A."/>
            <person name="Emerson D."/>
            <person name="Richardson P."/>
        </authorList>
    </citation>
    <scope>NUCLEOTIDE SEQUENCE [LARGE SCALE GENOMIC DNA]</scope>
    <source>
        <strain evidence="7">ATCC 51168 / LMG 8142 / SP-6</strain>
    </source>
</reference>
<dbReference type="GO" id="GO:0015074">
    <property type="term" value="P:DNA integration"/>
    <property type="evidence" value="ECO:0007669"/>
    <property type="project" value="UniProtKB-KW"/>
</dbReference>
<gene>
    <name evidence="6" type="ordered locus">Lcho_2977</name>
</gene>
<evidence type="ECO:0000256" key="2">
    <source>
        <dbReference type="ARBA" id="ARBA00022908"/>
    </source>
</evidence>
<dbReference type="HOGENOM" id="CLU_027562_0_0_4"/>
<dbReference type="InterPro" id="IPR050808">
    <property type="entry name" value="Phage_Integrase"/>
</dbReference>
<organism evidence="6 7">
    <name type="scientific">Leptothrix cholodnii (strain ATCC 51168 / LMG 8142 / SP-6)</name>
    <name type="common">Leptothrix discophora (strain SP-6)</name>
    <dbReference type="NCBI Taxonomy" id="395495"/>
    <lineage>
        <taxon>Bacteria</taxon>
        <taxon>Pseudomonadati</taxon>
        <taxon>Pseudomonadota</taxon>
        <taxon>Betaproteobacteria</taxon>
        <taxon>Burkholderiales</taxon>
        <taxon>Sphaerotilaceae</taxon>
        <taxon>Leptothrix</taxon>
    </lineage>
</organism>
<feature type="domain" description="Tyr recombinase" evidence="5">
    <location>
        <begin position="219"/>
        <end position="406"/>
    </location>
</feature>
<dbReference type="EMBL" id="CP001013">
    <property type="protein sequence ID" value="ACB35239.1"/>
    <property type="molecule type" value="Genomic_DNA"/>
</dbReference>
<evidence type="ECO:0000256" key="1">
    <source>
        <dbReference type="ARBA" id="ARBA00008857"/>
    </source>
</evidence>
<dbReference type="PANTHER" id="PTHR30629">
    <property type="entry name" value="PROPHAGE INTEGRASE"/>
    <property type="match status" value="1"/>
</dbReference>
<evidence type="ECO:0000256" key="4">
    <source>
        <dbReference type="ARBA" id="ARBA00023172"/>
    </source>
</evidence>
<keyword evidence="4" id="KW-0233">DNA recombination</keyword>
<dbReference type="PROSITE" id="PS51898">
    <property type="entry name" value="TYR_RECOMBINASE"/>
    <property type="match status" value="1"/>
</dbReference>
<dbReference type="Gene3D" id="1.10.150.130">
    <property type="match status" value="1"/>
</dbReference>
<name>B1XZ69_LEPCP</name>
<dbReference type="InterPro" id="IPR025166">
    <property type="entry name" value="Integrase_DNA_bind_dom"/>
</dbReference>
<keyword evidence="3" id="KW-0238">DNA-binding</keyword>
<dbReference type="InterPro" id="IPR002104">
    <property type="entry name" value="Integrase_catalytic"/>
</dbReference>
<dbReference type="Gene3D" id="1.10.443.10">
    <property type="entry name" value="Intergrase catalytic core"/>
    <property type="match status" value="1"/>
</dbReference>
<dbReference type="Pfam" id="PF22022">
    <property type="entry name" value="Phage_int_M"/>
    <property type="match status" value="1"/>
</dbReference>
<dbReference type="Gene3D" id="3.30.160.390">
    <property type="entry name" value="Integrase, DNA-binding domain"/>
    <property type="match status" value="1"/>
</dbReference>
<dbReference type="Pfam" id="PF13356">
    <property type="entry name" value="Arm-DNA-bind_3"/>
    <property type="match status" value="1"/>
</dbReference>
<accession>B1XZ69</accession>
<evidence type="ECO:0000313" key="7">
    <source>
        <dbReference type="Proteomes" id="UP000001693"/>
    </source>
</evidence>
<dbReference type="RefSeq" id="WP_012347993.1">
    <property type="nucleotide sequence ID" value="NC_010524.1"/>
</dbReference>
<dbReference type="InterPro" id="IPR011010">
    <property type="entry name" value="DNA_brk_join_enz"/>
</dbReference>
<dbReference type="GO" id="GO:0003677">
    <property type="term" value="F:DNA binding"/>
    <property type="evidence" value="ECO:0007669"/>
    <property type="project" value="UniProtKB-KW"/>
</dbReference>
<comment type="similarity">
    <text evidence="1">Belongs to the 'phage' integrase family.</text>
</comment>
<dbReference type="Proteomes" id="UP000001693">
    <property type="component" value="Chromosome"/>
</dbReference>
<protein>
    <submittedName>
        <fullName evidence="6">Integrase family protein</fullName>
    </submittedName>
</protein>
<keyword evidence="2" id="KW-0229">DNA integration</keyword>
<dbReference type="AlphaFoldDB" id="B1XZ69"/>
<evidence type="ECO:0000259" key="5">
    <source>
        <dbReference type="PROSITE" id="PS51898"/>
    </source>
</evidence>
<dbReference type="InterPro" id="IPR010998">
    <property type="entry name" value="Integrase_recombinase_N"/>
</dbReference>
<dbReference type="eggNOG" id="COG0582">
    <property type="taxonomic scope" value="Bacteria"/>
</dbReference>
<dbReference type="OrthoDB" id="9775880at2"/>
<dbReference type="InterPro" id="IPR013762">
    <property type="entry name" value="Integrase-like_cat_sf"/>
</dbReference>
<proteinExistence type="inferred from homology"/>
<keyword evidence="7" id="KW-1185">Reference proteome</keyword>
<sequence length="429" mass="47632">MATINNLTDTAIRKATPGEKPRKLADGGGLYLELQPSGARYWRIKYRLDGKENRLSLGVYPAVSLADARRRRDEVRALIAAGTDPSQTRKDTKAAKVQVQVIATLQAGGEPLPGTFEAVALAWLVIRRGDWAPRYFDKIEARLANDVFPYIGHLPVADVTPPALLVMLRRIEARGAIETARRVRETCSLVFRFAVAEGNVTSDPARDLAGALKTHTTRHIPAITDPQRFGELLRSIDAYRGTPAVRTALQLAALVFLRPGAELREAQWNEFDLDAGTWLVPAARMKRRKTGKENGPDHLVPLSRQAVALLRDLHPLTGRGAYLFPGVRHRDQPMSENTLNAALDAMGYTGDEHRAHGFRSSARTMLHERLNLPTEAIEAQLAHSVPDALGRAYNRTEFVAQRRLMMQTWADYLDRLRTGAQVVHFKGVA</sequence>
<dbReference type="GO" id="GO:0006310">
    <property type="term" value="P:DNA recombination"/>
    <property type="evidence" value="ECO:0007669"/>
    <property type="project" value="UniProtKB-KW"/>
</dbReference>
<dbReference type="STRING" id="395495.Lcho_2977"/>
<dbReference type="Pfam" id="PF00589">
    <property type="entry name" value="Phage_integrase"/>
    <property type="match status" value="1"/>
</dbReference>
<dbReference type="InterPro" id="IPR038488">
    <property type="entry name" value="Integrase_DNA-bd_sf"/>
</dbReference>
<dbReference type="InterPro" id="IPR053876">
    <property type="entry name" value="Phage_int_M"/>
</dbReference>
<dbReference type="SUPFAM" id="SSF56349">
    <property type="entry name" value="DNA breaking-rejoining enzymes"/>
    <property type="match status" value="1"/>
</dbReference>
<dbReference type="KEGG" id="lch:Lcho_2977"/>
<evidence type="ECO:0000313" key="6">
    <source>
        <dbReference type="EMBL" id="ACB35239.1"/>
    </source>
</evidence>